<gene>
    <name evidence="1" type="ORF">NM688_g5707</name>
</gene>
<proteinExistence type="predicted"/>
<dbReference type="EMBL" id="JANHOG010001079">
    <property type="protein sequence ID" value="KAJ3544746.1"/>
    <property type="molecule type" value="Genomic_DNA"/>
</dbReference>
<organism evidence="1 2">
    <name type="scientific">Phlebia brevispora</name>
    <dbReference type="NCBI Taxonomy" id="194682"/>
    <lineage>
        <taxon>Eukaryota</taxon>
        <taxon>Fungi</taxon>
        <taxon>Dikarya</taxon>
        <taxon>Basidiomycota</taxon>
        <taxon>Agaricomycotina</taxon>
        <taxon>Agaricomycetes</taxon>
        <taxon>Polyporales</taxon>
        <taxon>Meruliaceae</taxon>
        <taxon>Phlebia</taxon>
    </lineage>
</organism>
<dbReference type="Proteomes" id="UP001148662">
    <property type="component" value="Unassembled WGS sequence"/>
</dbReference>
<evidence type="ECO:0000313" key="1">
    <source>
        <dbReference type="EMBL" id="KAJ3544746.1"/>
    </source>
</evidence>
<sequence>MTQRFLTLPTEACYWFGINLQIIQGAFDCVAPAIWARRSPGACTTRIAAALSAPRKRGHPGAQRWPRLLVSREQNVCRSAFVNNFPHTLPQTGALSFHPISWALFSRADLQGDSRADADPCLQLRLSAMEDSNDPTSPVSPLAPYPPLPPTEVRSRAPEFYGFVAWTSTYLLFCLYLLWALLPDEYIIWLGITWYPNREWALLIPAYTVVLVLFTYFTYFALAIASTPSFSDISTVTGGPFFAGFPYSASSRQLGYATDSKAHLPDADEPNPYIAHARPDAIPVMYDMPIGLVNRVLYGGSTRKPAADVKVT</sequence>
<comment type="caution">
    <text evidence="1">The sequence shown here is derived from an EMBL/GenBank/DDBJ whole genome shotgun (WGS) entry which is preliminary data.</text>
</comment>
<accession>A0ACC1SR48</accession>
<protein>
    <submittedName>
        <fullName evidence="1">Uncharacterized protein</fullName>
    </submittedName>
</protein>
<reference evidence="1" key="1">
    <citation type="submission" date="2022-07" db="EMBL/GenBank/DDBJ databases">
        <title>Genome Sequence of Phlebia brevispora.</title>
        <authorList>
            <person name="Buettner E."/>
        </authorList>
    </citation>
    <scope>NUCLEOTIDE SEQUENCE</scope>
    <source>
        <strain evidence="1">MPL23</strain>
    </source>
</reference>
<evidence type="ECO:0000313" key="2">
    <source>
        <dbReference type="Proteomes" id="UP001148662"/>
    </source>
</evidence>
<name>A0ACC1SR48_9APHY</name>
<keyword evidence="2" id="KW-1185">Reference proteome</keyword>